<dbReference type="OrthoDB" id="7486196at2759"/>
<sequence>MLRGCYQAGILTVLNSASTHPMQLWAEVLPAPADGARIALEHDSSIGQSVVALEGPNLAETFISCPSQASETLGIKLPFMFLLVKNTSRLFSFEVELLDDRGIVRRLRTSNYEARARIGDGVGVVPLRLDEGWNYVTFDIARLLERAYGTAYRETRRITLHASVKLRLVAFADRVVPEDQLPCELRLHSAESSS</sequence>
<gene>
    <name evidence="2" type="ORF">H4R26_001132</name>
</gene>
<evidence type="ECO:0000259" key="1">
    <source>
        <dbReference type="Pfam" id="PF05018"/>
    </source>
</evidence>
<feature type="domain" description="CFA20" evidence="1">
    <location>
        <begin position="1"/>
        <end position="188"/>
    </location>
</feature>
<protein>
    <recommendedName>
        <fullName evidence="1">CFA20 domain-containing protein</fullName>
    </recommendedName>
</protein>
<reference evidence="2" key="1">
    <citation type="submission" date="2022-07" db="EMBL/GenBank/DDBJ databases">
        <title>Phylogenomic reconstructions and comparative analyses of Kickxellomycotina fungi.</title>
        <authorList>
            <person name="Reynolds N.K."/>
            <person name="Stajich J.E."/>
            <person name="Barry K."/>
            <person name="Grigoriev I.V."/>
            <person name="Crous P."/>
            <person name="Smith M.E."/>
        </authorList>
    </citation>
    <scope>NUCLEOTIDE SEQUENCE</scope>
    <source>
        <strain evidence="2">IMI 214461</strain>
    </source>
</reference>
<evidence type="ECO:0000313" key="3">
    <source>
        <dbReference type="Proteomes" id="UP001150907"/>
    </source>
</evidence>
<accession>A0A9W8EGW4</accession>
<dbReference type="InterPro" id="IPR007714">
    <property type="entry name" value="CFA20_dom"/>
</dbReference>
<dbReference type="PANTHER" id="PTHR12458">
    <property type="entry name" value="ORF PROTEIN"/>
    <property type="match status" value="1"/>
</dbReference>
<organism evidence="2 3">
    <name type="scientific">Coemansia thaxteri</name>
    <dbReference type="NCBI Taxonomy" id="2663907"/>
    <lineage>
        <taxon>Eukaryota</taxon>
        <taxon>Fungi</taxon>
        <taxon>Fungi incertae sedis</taxon>
        <taxon>Zoopagomycota</taxon>
        <taxon>Kickxellomycotina</taxon>
        <taxon>Kickxellomycetes</taxon>
        <taxon>Kickxellales</taxon>
        <taxon>Kickxellaceae</taxon>
        <taxon>Coemansia</taxon>
    </lineage>
</organism>
<dbReference type="EMBL" id="JANBQF010000045">
    <property type="protein sequence ID" value="KAJ2006859.1"/>
    <property type="molecule type" value="Genomic_DNA"/>
</dbReference>
<comment type="caution">
    <text evidence="2">The sequence shown here is derived from an EMBL/GenBank/DDBJ whole genome shotgun (WGS) entry which is preliminary data.</text>
</comment>
<dbReference type="AlphaFoldDB" id="A0A9W8EGW4"/>
<keyword evidence="3" id="KW-1185">Reference proteome</keyword>
<evidence type="ECO:0000313" key="2">
    <source>
        <dbReference type="EMBL" id="KAJ2006859.1"/>
    </source>
</evidence>
<dbReference type="InterPro" id="IPR040441">
    <property type="entry name" value="CFA20/CFAP20DC"/>
</dbReference>
<proteinExistence type="predicted"/>
<dbReference type="Pfam" id="PF05018">
    <property type="entry name" value="CFA20_dom"/>
    <property type="match status" value="1"/>
</dbReference>
<dbReference type="Proteomes" id="UP001150907">
    <property type="component" value="Unassembled WGS sequence"/>
</dbReference>
<name>A0A9W8EGW4_9FUNG</name>